<dbReference type="PROSITE" id="PS51401">
    <property type="entry name" value="CHORD"/>
    <property type="match status" value="2"/>
</dbReference>
<dbReference type="Pfam" id="PF04968">
    <property type="entry name" value="CHORD"/>
    <property type="match status" value="2"/>
</dbReference>
<evidence type="ECO:0000313" key="6">
    <source>
        <dbReference type="Proteomes" id="UP000481153"/>
    </source>
</evidence>
<evidence type="ECO:0000256" key="1">
    <source>
        <dbReference type="ARBA" id="ARBA00022723"/>
    </source>
</evidence>
<dbReference type="Gene3D" id="4.10.1130.20">
    <property type="match status" value="2"/>
</dbReference>
<dbReference type="EMBL" id="VJMJ01000085">
    <property type="protein sequence ID" value="KAF0737022.1"/>
    <property type="molecule type" value="Genomic_DNA"/>
</dbReference>
<organism evidence="5 6">
    <name type="scientific">Aphanomyces euteiches</name>
    <dbReference type="NCBI Taxonomy" id="100861"/>
    <lineage>
        <taxon>Eukaryota</taxon>
        <taxon>Sar</taxon>
        <taxon>Stramenopiles</taxon>
        <taxon>Oomycota</taxon>
        <taxon>Saprolegniomycetes</taxon>
        <taxon>Saprolegniales</taxon>
        <taxon>Verrucalvaceae</taxon>
        <taxon>Aphanomyces</taxon>
    </lineage>
</organism>
<feature type="domain" description="CHORD" evidence="4">
    <location>
        <begin position="258"/>
        <end position="318"/>
    </location>
</feature>
<keyword evidence="1" id="KW-0479">Metal-binding</keyword>
<dbReference type="AlphaFoldDB" id="A0A6G0XA72"/>
<name>A0A6G0XA72_9STRA</name>
<dbReference type="PANTHER" id="PTHR46983">
    <property type="entry name" value="CYSTEINE AND HISTIDINE-RICH DOMAIN-CONTAINING PROTEIN 1"/>
    <property type="match status" value="1"/>
</dbReference>
<dbReference type="InterPro" id="IPR039790">
    <property type="entry name" value="CHRD1"/>
</dbReference>
<keyword evidence="3" id="KW-0862">Zinc</keyword>
<dbReference type="PANTHER" id="PTHR46983:SF3">
    <property type="entry name" value="CHPADIPLOID STATE MAINTENANCE PROTEIN CHPA"/>
    <property type="match status" value="1"/>
</dbReference>
<dbReference type="GO" id="GO:0046872">
    <property type="term" value="F:metal ion binding"/>
    <property type="evidence" value="ECO:0007669"/>
    <property type="project" value="UniProtKB-KW"/>
</dbReference>
<gene>
    <name evidence="5" type="ORF">Ae201684_006832</name>
</gene>
<reference evidence="5 6" key="1">
    <citation type="submission" date="2019-07" db="EMBL/GenBank/DDBJ databases">
        <title>Genomics analysis of Aphanomyces spp. identifies a new class of oomycete effector associated with host adaptation.</title>
        <authorList>
            <person name="Gaulin E."/>
        </authorList>
    </citation>
    <scope>NUCLEOTIDE SEQUENCE [LARGE SCALE GENOMIC DNA]</scope>
    <source>
        <strain evidence="5 6">ATCC 201684</strain>
    </source>
</reference>
<protein>
    <recommendedName>
        <fullName evidence="4">CHORD domain-containing protein</fullName>
    </recommendedName>
</protein>
<evidence type="ECO:0000259" key="4">
    <source>
        <dbReference type="PROSITE" id="PS51401"/>
    </source>
</evidence>
<keyword evidence="6" id="KW-1185">Reference proteome</keyword>
<keyword evidence="2" id="KW-0677">Repeat</keyword>
<evidence type="ECO:0000313" key="5">
    <source>
        <dbReference type="EMBL" id="KAF0737022.1"/>
    </source>
</evidence>
<sequence>MGGSESMPVVPEGARLKKVYLHFEEGEEANHLTLKLTIPSKWSGATIDRLKEFFLETYNERKPDNKVNPVEYHLERSEGRILRGDETIHEMIKNRDDIYVKPGPSTFKHRKDFADEERERQQPKDLIQCKNFGCREKFNDANNHATACKHHTQPPTFHDGKKGWQCCMEKLAYDWEEFEKIAPCAVGFHSAVGLAAPKAEPTGFGAPIPILAAPAAPATALKSIDDYNEKNPDAVTAVSAIKAPKPKPAPRADGKAKCVNYGCQKEYVVAENNDTSCPHHAGAPVFHDSGKYWSCCPKVIKYDFDEFLKIPPCVVTAHSDVRD</sequence>
<proteinExistence type="predicted"/>
<dbReference type="VEuPathDB" id="FungiDB:AeMF1_015979"/>
<comment type="caution">
    <text evidence="5">The sequence shown here is derived from an EMBL/GenBank/DDBJ whole genome shotgun (WGS) entry which is preliminary data.</text>
</comment>
<accession>A0A6G0XA72</accession>
<evidence type="ECO:0000256" key="2">
    <source>
        <dbReference type="ARBA" id="ARBA00022737"/>
    </source>
</evidence>
<dbReference type="InterPro" id="IPR007051">
    <property type="entry name" value="CHORD_dom"/>
</dbReference>
<feature type="domain" description="CHORD" evidence="4">
    <location>
        <begin position="129"/>
        <end position="189"/>
    </location>
</feature>
<dbReference type="Proteomes" id="UP000481153">
    <property type="component" value="Unassembled WGS sequence"/>
</dbReference>
<evidence type="ECO:0000256" key="3">
    <source>
        <dbReference type="ARBA" id="ARBA00022833"/>
    </source>
</evidence>